<organism evidence="1 2">
    <name type="scientific">Limosa lapponica baueri</name>
    <dbReference type="NCBI Taxonomy" id="1758121"/>
    <lineage>
        <taxon>Eukaryota</taxon>
        <taxon>Metazoa</taxon>
        <taxon>Chordata</taxon>
        <taxon>Craniata</taxon>
        <taxon>Vertebrata</taxon>
        <taxon>Euteleostomi</taxon>
        <taxon>Archelosauria</taxon>
        <taxon>Archosauria</taxon>
        <taxon>Dinosauria</taxon>
        <taxon>Saurischia</taxon>
        <taxon>Theropoda</taxon>
        <taxon>Coelurosauria</taxon>
        <taxon>Aves</taxon>
        <taxon>Neognathae</taxon>
        <taxon>Neoaves</taxon>
        <taxon>Charadriiformes</taxon>
        <taxon>Scolopacidae</taxon>
        <taxon>Limosa</taxon>
    </lineage>
</organism>
<sequence length="177" mass="18972">MRAQPAVTSPIVPTKPGPWGGPSPDPCLTCFSKGMIHFPKKEKGRNACIGVSSGTNWKERLSASAQSSAGRTGSLCEPLQSESGLELPCSLSFILKSLKAFPWLMSQPGLTLEGPFYRTGNRAKPDQPPLPPPTNLASSPTITLLLESIPKADLTSKIPLAEEKYLLLVINGNEVYK</sequence>
<name>A0A2I0UR11_LIMLA</name>
<dbReference type="AlphaFoldDB" id="A0A2I0UR11"/>
<gene>
    <name evidence="1" type="ORF">llap_1225</name>
</gene>
<reference evidence="2" key="1">
    <citation type="submission" date="2017-11" db="EMBL/GenBank/DDBJ databases">
        <authorList>
            <person name="Lima N.C."/>
            <person name="Parody-Merino A.M."/>
            <person name="Battley P.F."/>
            <person name="Fidler A.E."/>
            <person name="Prosdocimi F."/>
        </authorList>
    </citation>
    <scope>NUCLEOTIDE SEQUENCE [LARGE SCALE GENOMIC DNA]</scope>
</reference>
<keyword evidence="2" id="KW-1185">Reference proteome</keyword>
<proteinExistence type="predicted"/>
<dbReference type="Proteomes" id="UP000233556">
    <property type="component" value="Unassembled WGS sequence"/>
</dbReference>
<evidence type="ECO:0000313" key="2">
    <source>
        <dbReference type="Proteomes" id="UP000233556"/>
    </source>
</evidence>
<evidence type="ECO:0000313" key="1">
    <source>
        <dbReference type="EMBL" id="PKU48484.1"/>
    </source>
</evidence>
<accession>A0A2I0UR11</accession>
<dbReference type="EMBL" id="KZ505652">
    <property type="protein sequence ID" value="PKU48484.1"/>
    <property type="molecule type" value="Genomic_DNA"/>
</dbReference>
<protein>
    <submittedName>
        <fullName evidence="1">Uncharacterized protein</fullName>
    </submittedName>
</protein>
<reference evidence="2" key="2">
    <citation type="submission" date="2017-12" db="EMBL/GenBank/DDBJ databases">
        <title>Genome sequence of the Bar-tailed Godwit (Limosa lapponica baueri).</title>
        <authorList>
            <person name="Lima N.C.B."/>
            <person name="Parody-Merino A.M."/>
            <person name="Battley P.F."/>
            <person name="Fidler A.E."/>
            <person name="Prosdocimi F."/>
        </authorList>
    </citation>
    <scope>NUCLEOTIDE SEQUENCE [LARGE SCALE GENOMIC DNA]</scope>
</reference>